<dbReference type="PANTHER" id="PTHR11669:SF0">
    <property type="entry name" value="PROTEIN STICHEL-LIKE 2"/>
    <property type="match status" value="1"/>
</dbReference>
<dbReference type="Pfam" id="PF13177">
    <property type="entry name" value="DNA_pol3_delta2"/>
    <property type="match status" value="1"/>
</dbReference>
<sequence length="203" mass="22931">MHAYLIVDKNQERVRNKAKELSESGKSQFLNFSLEKIENVRELIKFSALSVSKKTTIFIDNIDKASTEALNAFLKLLEEPQENLEFILGSSSSLNIPQTIVSRCLVIHQEVSGYGYEHSDFADNFFSMSPSDRFGALSKIRTKDEASDFLKKLILGLHARLHEDKDFEKIKLVNLLKLTQKTLISINLNGNVTAQLTNLGVQI</sequence>
<gene>
    <name evidence="1" type="ORF">A3D01_00930</name>
</gene>
<comment type="caution">
    <text evidence="1">The sequence shown here is derived from an EMBL/GenBank/DDBJ whole genome shotgun (WGS) entry which is preliminary data.</text>
</comment>
<dbReference type="EMBL" id="MGGR01000007">
    <property type="protein sequence ID" value="OGM34319.1"/>
    <property type="molecule type" value="Genomic_DNA"/>
</dbReference>
<dbReference type="PANTHER" id="PTHR11669">
    <property type="entry name" value="REPLICATION FACTOR C / DNA POLYMERASE III GAMMA-TAU SUBUNIT"/>
    <property type="match status" value="1"/>
</dbReference>
<name>A0A1F7Z5B8_9BACT</name>
<dbReference type="STRING" id="1802505.A3D01_00930"/>
<proteinExistence type="predicted"/>
<dbReference type="SUPFAM" id="SSF52540">
    <property type="entry name" value="P-loop containing nucleoside triphosphate hydrolases"/>
    <property type="match status" value="1"/>
</dbReference>
<accession>A0A1F7Z5B8</accession>
<organism evidence="1 2">
    <name type="scientific">Candidatus Woesebacteria bacterium RIFCSPHIGHO2_02_FULL_39_13</name>
    <dbReference type="NCBI Taxonomy" id="1802505"/>
    <lineage>
        <taxon>Bacteria</taxon>
        <taxon>Candidatus Woeseibacteriota</taxon>
    </lineage>
</organism>
<evidence type="ECO:0000313" key="1">
    <source>
        <dbReference type="EMBL" id="OGM34319.1"/>
    </source>
</evidence>
<evidence type="ECO:0000313" key="2">
    <source>
        <dbReference type="Proteomes" id="UP000177169"/>
    </source>
</evidence>
<dbReference type="InterPro" id="IPR050238">
    <property type="entry name" value="DNA_Rep/Repair_Clamp_Loader"/>
</dbReference>
<dbReference type="InterPro" id="IPR027417">
    <property type="entry name" value="P-loop_NTPase"/>
</dbReference>
<protein>
    <recommendedName>
        <fullName evidence="3">DNA polymerase III delta N-terminal domain-containing protein</fullName>
    </recommendedName>
</protein>
<dbReference type="GO" id="GO:0006261">
    <property type="term" value="P:DNA-templated DNA replication"/>
    <property type="evidence" value="ECO:0007669"/>
    <property type="project" value="TreeGrafter"/>
</dbReference>
<reference evidence="1 2" key="1">
    <citation type="journal article" date="2016" name="Nat. Commun.">
        <title>Thousands of microbial genomes shed light on interconnected biogeochemical processes in an aquifer system.</title>
        <authorList>
            <person name="Anantharaman K."/>
            <person name="Brown C.T."/>
            <person name="Hug L.A."/>
            <person name="Sharon I."/>
            <person name="Castelle C.J."/>
            <person name="Probst A.J."/>
            <person name="Thomas B.C."/>
            <person name="Singh A."/>
            <person name="Wilkins M.J."/>
            <person name="Karaoz U."/>
            <person name="Brodie E.L."/>
            <person name="Williams K.H."/>
            <person name="Hubbard S.S."/>
            <person name="Banfield J.F."/>
        </authorList>
    </citation>
    <scope>NUCLEOTIDE SEQUENCE [LARGE SCALE GENOMIC DNA]</scope>
</reference>
<dbReference type="Proteomes" id="UP000177169">
    <property type="component" value="Unassembled WGS sequence"/>
</dbReference>
<evidence type="ECO:0008006" key="3">
    <source>
        <dbReference type="Google" id="ProtNLM"/>
    </source>
</evidence>
<dbReference type="Gene3D" id="3.40.50.300">
    <property type="entry name" value="P-loop containing nucleotide triphosphate hydrolases"/>
    <property type="match status" value="1"/>
</dbReference>
<dbReference type="AlphaFoldDB" id="A0A1F7Z5B8"/>